<name>A0A8K0XQA6_9AGAR</name>
<dbReference type="AlphaFoldDB" id="A0A8K0XQA6"/>
<dbReference type="Proteomes" id="UP000813824">
    <property type="component" value="Unassembled WGS sequence"/>
</dbReference>
<evidence type="ECO:0000313" key="2">
    <source>
        <dbReference type="Proteomes" id="UP000813824"/>
    </source>
</evidence>
<evidence type="ECO:0000313" key="1">
    <source>
        <dbReference type="EMBL" id="KAH8100424.1"/>
    </source>
</evidence>
<keyword evidence="2" id="KW-1185">Reference proteome</keyword>
<proteinExistence type="predicted"/>
<gene>
    <name evidence="1" type="ORF">BXZ70DRAFT_1077900</name>
</gene>
<dbReference type="EMBL" id="JAEVFJ010000016">
    <property type="protein sequence ID" value="KAH8100424.1"/>
    <property type="molecule type" value="Genomic_DNA"/>
</dbReference>
<comment type="caution">
    <text evidence="1">The sequence shown here is derived from an EMBL/GenBank/DDBJ whole genome shotgun (WGS) entry which is preliminary data.</text>
</comment>
<protein>
    <submittedName>
        <fullName evidence="1">Uncharacterized protein</fullName>
    </submittedName>
</protein>
<accession>A0A8K0XQA6</accession>
<sequence>MRLHVTHGHLAPFFAEMNILLTFSEAWGEWLNLLGGKANNMGMLSKPSVSLSQSIATATHITDGHFGGSLRRDHNELDFLADMRLRVAYEDFLRDRTGITLERWKSATPARKAGPGYARTILSIEGPAHDVSILNDVIQFFHFDRANYLCGGLNDSQSCANLYWRTIAAPLVLPPSRPYGSHFERHGCSKSLYASTFFTKDRLLPVAQNLTEGSKARLHATRFAHLGSPISLRSRPSCQRHVTSAKNPTNPPLQAPFAQQLGSGLCLTPNHVRDPPCNTSERFLNLVFRSSYLFFIYIYIILGRHSTRDPIAITPHSSKVLMLLATER</sequence>
<organism evidence="1 2">
    <name type="scientific">Cristinia sonorae</name>
    <dbReference type="NCBI Taxonomy" id="1940300"/>
    <lineage>
        <taxon>Eukaryota</taxon>
        <taxon>Fungi</taxon>
        <taxon>Dikarya</taxon>
        <taxon>Basidiomycota</taxon>
        <taxon>Agaricomycotina</taxon>
        <taxon>Agaricomycetes</taxon>
        <taxon>Agaricomycetidae</taxon>
        <taxon>Agaricales</taxon>
        <taxon>Pleurotineae</taxon>
        <taxon>Stephanosporaceae</taxon>
        <taxon>Cristinia</taxon>
    </lineage>
</organism>
<reference evidence="1" key="1">
    <citation type="journal article" date="2021" name="New Phytol.">
        <title>Evolutionary innovations through gain and loss of genes in the ectomycorrhizal Boletales.</title>
        <authorList>
            <person name="Wu G."/>
            <person name="Miyauchi S."/>
            <person name="Morin E."/>
            <person name="Kuo A."/>
            <person name="Drula E."/>
            <person name="Varga T."/>
            <person name="Kohler A."/>
            <person name="Feng B."/>
            <person name="Cao Y."/>
            <person name="Lipzen A."/>
            <person name="Daum C."/>
            <person name="Hundley H."/>
            <person name="Pangilinan J."/>
            <person name="Johnson J."/>
            <person name="Barry K."/>
            <person name="LaButti K."/>
            <person name="Ng V."/>
            <person name="Ahrendt S."/>
            <person name="Min B."/>
            <person name="Choi I.G."/>
            <person name="Park H."/>
            <person name="Plett J.M."/>
            <person name="Magnuson J."/>
            <person name="Spatafora J.W."/>
            <person name="Nagy L.G."/>
            <person name="Henrissat B."/>
            <person name="Grigoriev I.V."/>
            <person name="Yang Z.L."/>
            <person name="Xu J."/>
            <person name="Martin F.M."/>
        </authorList>
    </citation>
    <scope>NUCLEOTIDE SEQUENCE</scope>
    <source>
        <strain evidence="1">KKN 215</strain>
    </source>
</reference>